<evidence type="ECO:0000313" key="3">
    <source>
        <dbReference type="EMBL" id="MBN4059555.1"/>
    </source>
</evidence>
<dbReference type="InterPro" id="IPR032466">
    <property type="entry name" value="Metal_Hydrolase"/>
</dbReference>
<dbReference type="EMBL" id="JAFIUH010000003">
    <property type="protein sequence ID" value="MBN4059555.1"/>
    <property type="molecule type" value="Genomic_DNA"/>
</dbReference>
<evidence type="ECO:0000313" key="4">
    <source>
        <dbReference type="Proteomes" id="UP000724964"/>
    </source>
</evidence>
<dbReference type="SUPFAM" id="SSF51556">
    <property type="entry name" value="Metallo-dependent hydrolases"/>
    <property type="match status" value="1"/>
</dbReference>
<dbReference type="Gene3D" id="3.20.20.140">
    <property type="entry name" value="Metal-dependent hydrolases"/>
    <property type="match status" value="1"/>
</dbReference>
<comment type="caution">
    <text evidence="3">The sequence shown here is derived from an EMBL/GenBank/DDBJ whole genome shotgun (WGS) entry which is preliminary data.</text>
</comment>
<organism evidence="3 4">
    <name type="scientific">Acidimicrobium ferrooxidans</name>
    <dbReference type="NCBI Taxonomy" id="53635"/>
    <lineage>
        <taxon>Bacteria</taxon>
        <taxon>Bacillati</taxon>
        <taxon>Actinomycetota</taxon>
        <taxon>Acidimicrobiia</taxon>
        <taxon>Acidimicrobiales</taxon>
        <taxon>Acidimicrobiaceae</taxon>
        <taxon>Acidimicrobium</taxon>
    </lineage>
</organism>
<name>A0ABS3AQI4_9ACTN</name>
<protein>
    <submittedName>
        <fullName evidence="3">Amidohydrolase family protein</fullName>
    </submittedName>
</protein>
<sequence length="331" mass="35553">MHAHFLPAGLVTALEGRSRAPNILVDDAGNATIGIYRTRIAYDRAFDDIDSRIASLQELGITRQMLSLPGLFGIDSLPAAESVGLTRAFNDGVSLLVEDHPDHFVGLASLPVADQAASMREYRRARIELGLAGMILPGDAFASVASAQFMKPLFELAQEIGGLIFVHPGPLPLDQHNGHIDAPTSHGDNVVHRRATVDIQNRLTDIMITLALSDFLDDFIDVPVQIANLGGSLPFIIERMDHVYSLRHPELPLPSSSLKPVYVDTASMGPRALALAVDLYGADRVLFGTDDPVFDASRGLAAVRDSGLGEADQNAILEGNANELLKRIAAT</sequence>
<dbReference type="PANTHER" id="PTHR21240">
    <property type="entry name" value="2-AMINO-3-CARBOXYLMUCONATE-6-SEMIALDEHYDE DECARBOXYLASE"/>
    <property type="match status" value="1"/>
</dbReference>
<keyword evidence="1" id="KW-0456">Lyase</keyword>
<gene>
    <name evidence="3" type="ORF">JYT35_00375</name>
</gene>
<dbReference type="Proteomes" id="UP000724964">
    <property type="component" value="Unassembled WGS sequence"/>
</dbReference>
<dbReference type="Pfam" id="PF04909">
    <property type="entry name" value="Amidohydro_2"/>
    <property type="match status" value="1"/>
</dbReference>
<keyword evidence="4" id="KW-1185">Reference proteome</keyword>
<reference evidence="3" key="1">
    <citation type="submission" date="2021-02" db="EMBL/GenBank/DDBJ databases">
        <title>Activity-based single-cell genomes from oceanic crustal fluid captures similar information to metagenomic and metatranscriptomic surveys with orders of magnitude less sampling.</title>
        <authorList>
            <person name="D'Angelo T.S."/>
            <person name="Orcutt B.N."/>
        </authorList>
    </citation>
    <scope>NUCLEOTIDE SEQUENCE [LARGE SCALE GENOMIC DNA]</scope>
    <source>
        <strain evidence="3">AH-315-J10</strain>
    </source>
</reference>
<dbReference type="InterPro" id="IPR032465">
    <property type="entry name" value="ACMSD"/>
</dbReference>
<dbReference type="InterPro" id="IPR006680">
    <property type="entry name" value="Amidohydro-rel"/>
</dbReference>
<evidence type="ECO:0000256" key="1">
    <source>
        <dbReference type="ARBA" id="ARBA00023239"/>
    </source>
</evidence>
<proteinExistence type="predicted"/>
<dbReference type="PANTHER" id="PTHR21240:SF28">
    <property type="entry name" value="ISO-OROTATE DECARBOXYLASE (EUROFUNG)"/>
    <property type="match status" value="1"/>
</dbReference>
<accession>A0ABS3AQI4</accession>
<evidence type="ECO:0000259" key="2">
    <source>
        <dbReference type="Pfam" id="PF04909"/>
    </source>
</evidence>
<feature type="domain" description="Amidohydrolase-related" evidence="2">
    <location>
        <begin position="1"/>
        <end position="326"/>
    </location>
</feature>